<gene>
    <name evidence="2" type="ORF">ALC62_14097</name>
</gene>
<reference evidence="2 3" key="1">
    <citation type="submission" date="2016-03" db="EMBL/GenBank/DDBJ databases">
        <title>Cyphomyrmex costatus WGS genome.</title>
        <authorList>
            <person name="Nygaard S."/>
            <person name="Hu H."/>
            <person name="Boomsma J."/>
            <person name="Zhang G."/>
        </authorList>
    </citation>
    <scope>NUCLEOTIDE SEQUENCE [LARGE SCALE GENOMIC DNA]</scope>
    <source>
        <strain evidence="2">MS0001</strain>
        <tissue evidence="2">Whole body</tissue>
    </source>
</reference>
<accession>A0A195C2X3</accession>
<feature type="compositionally biased region" description="Polar residues" evidence="1">
    <location>
        <begin position="13"/>
        <end position="22"/>
    </location>
</feature>
<proteinExistence type="predicted"/>
<evidence type="ECO:0000313" key="3">
    <source>
        <dbReference type="Proteomes" id="UP000078542"/>
    </source>
</evidence>
<name>A0A195C2X3_9HYME</name>
<evidence type="ECO:0000256" key="1">
    <source>
        <dbReference type="SAM" id="MobiDB-lite"/>
    </source>
</evidence>
<dbReference type="AlphaFoldDB" id="A0A195C2X3"/>
<dbReference type="EMBL" id="KQ978317">
    <property type="protein sequence ID" value="KYM95187.1"/>
    <property type="molecule type" value="Genomic_DNA"/>
</dbReference>
<dbReference type="Proteomes" id="UP000078542">
    <property type="component" value="Unassembled WGS sequence"/>
</dbReference>
<feature type="compositionally biased region" description="Basic residues" evidence="1">
    <location>
        <begin position="24"/>
        <end position="34"/>
    </location>
</feature>
<feature type="compositionally biased region" description="Low complexity" evidence="1">
    <location>
        <begin position="35"/>
        <end position="44"/>
    </location>
</feature>
<evidence type="ECO:0000313" key="2">
    <source>
        <dbReference type="EMBL" id="KYM95187.1"/>
    </source>
</evidence>
<organism evidence="2 3">
    <name type="scientific">Cyphomyrmex costatus</name>
    <dbReference type="NCBI Taxonomy" id="456900"/>
    <lineage>
        <taxon>Eukaryota</taxon>
        <taxon>Metazoa</taxon>
        <taxon>Ecdysozoa</taxon>
        <taxon>Arthropoda</taxon>
        <taxon>Hexapoda</taxon>
        <taxon>Insecta</taxon>
        <taxon>Pterygota</taxon>
        <taxon>Neoptera</taxon>
        <taxon>Endopterygota</taxon>
        <taxon>Hymenoptera</taxon>
        <taxon>Apocrita</taxon>
        <taxon>Aculeata</taxon>
        <taxon>Formicoidea</taxon>
        <taxon>Formicidae</taxon>
        <taxon>Myrmicinae</taxon>
        <taxon>Cyphomyrmex</taxon>
    </lineage>
</organism>
<sequence length="53" mass="6077">MNDDDDYDDDTRNVQAGRSTQVARRPRYTGRRRVLATTTTSLSSRSRRFSAPV</sequence>
<keyword evidence="3" id="KW-1185">Reference proteome</keyword>
<protein>
    <submittedName>
        <fullName evidence="2">Uncharacterized protein</fullName>
    </submittedName>
</protein>
<feature type="region of interest" description="Disordered" evidence="1">
    <location>
        <begin position="1"/>
        <end position="53"/>
    </location>
</feature>